<accession>A0ABW9RJL4</accession>
<dbReference type="PROSITE" id="PS50853">
    <property type="entry name" value="FN3"/>
    <property type="match status" value="2"/>
</dbReference>
<organism evidence="3 4">
    <name type="scientific">Fulvivirga kasyanovii</name>
    <dbReference type="NCBI Taxonomy" id="396812"/>
    <lineage>
        <taxon>Bacteria</taxon>
        <taxon>Pseudomonadati</taxon>
        <taxon>Bacteroidota</taxon>
        <taxon>Cytophagia</taxon>
        <taxon>Cytophagales</taxon>
        <taxon>Fulvivirgaceae</taxon>
        <taxon>Fulvivirga</taxon>
    </lineage>
</organism>
<keyword evidence="4" id="KW-1185">Reference proteome</keyword>
<evidence type="ECO:0000256" key="1">
    <source>
        <dbReference type="ARBA" id="ARBA00022737"/>
    </source>
</evidence>
<feature type="domain" description="Fibronectin type-III" evidence="2">
    <location>
        <begin position="157"/>
        <end position="246"/>
    </location>
</feature>
<feature type="non-terminal residue" evidence="3">
    <location>
        <position position="536"/>
    </location>
</feature>
<dbReference type="InterPro" id="IPR003961">
    <property type="entry name" value="FN3_dom"/>
</dbReference>
<dbReference type="CDD" id="cd00063">
    <property type="entry name" value="FN3"/>
    <property type="match status" value="2"/>
</dbReference>
<evidence type="ECO:0000313" key="3">
    <source>
        <dbReference type="EMBL" id="MTI23450.1"/>
    </source>
</evidence>
<feature type="domain" description="Fibronectin type-III" evidence="2">
    <location>
        <begin position="409"/>
        <end position="498"/>
    </location>
</feature>
<protein>
    <submittedName>
        <fullName evidence="3">Fibronectin type III domain-containing protein</fullName>
    </submittedName>
</protein>
<dbReference type="SMART" id="SM00060">
    <property type="entry name" value="FN3"/>
    <property type="match status" value="2"/>
</dbReference>
<dbReference type="PANTHER" id="PTHR13817:SF166">
    <property type="entry name" value="NEURONAL IGCAM-RELATED"/>
    <property type="match status" value="1"/>
</dbReference>
<sequence>LVGVEVQPDNTLLKTGGWGADNGGAASAEVLAAGADGWAEFTVYPTNHERYFGLTENNADATRIMDYAIKISSTNTIVIQENGTSRAGYGDLEPGEVLRVERTGTTIEYKRGGSTFHISQVPSTTSLRVDACIYHNNGDIPNGTLNFGTATVEAPNAPTALQSTTVTSNSAGLQWTDNSGDETGFIVERQTGTGAYEQIADLPANTTSYTDGTVTAPASYTYRVYAYNAGGNSPKSNTVTVTTEGTPEESLPVTWANLVGVEVQADNSLVKTAGWGIDNGGATSEEVLPPGTDGWAGFTAYATNHERYFGLTENNTDATKNIDYAFKISSTNGLVISEQGENVLGIGHVKDGDILRIERTGNTILYIRNDTIYHTSGTPSTGPLMVDVSIYHSSGEIKGAVTSFVAVPPPTDVKAVTTDFDKNLITWETLDPEVSYEIERSLSETGGFARVATTVRGAHEYKDSQLADGTTYYYRVRATNGQEYSGYSAVVSSTTKTVVTPENTLEQTPQYNGNISAIKWKAHGDAEEKLYTYSYD</sequence>
<dbReference type="SUPFAM" id="SSF49265">
    <property type="entry name" value="Fibronectin type III"/>
    <property type="match status" value="1"/>
</dbReference>
<dbReference type="InterPro" id="IPR013783">
    <property type="entry name" value="Ig-like_fold"/>
</dbReference>
<comment type="caution">
    <text evidence="3">The sequence shown here is derived from an EMBL/GenBank/DDBJ whole genome shotgun (WGS) entry which is preliminary data.</text>
</comment>
<name>A0ABW9RJL4_9BACT</name>
<dbReference type="Proteomes" id="UP000798808">
    <property type="component" value="Unassembled WGS sequence"/>
</dbReference>
<dbReference type="Gene3D" id="2.60.40.10">
    <property type="entry name" value="Immunoglobulins"/>
    <property type="match status" value="2"/>
</dbReference>
<reference evidence="3 4" key="1">
    <citation type="submission" date="2019-02" db="EMBL/GenBank/DDBJ databases">
        <authorList>
            <person name="Goldberg S.R."/>
            <person name="Haltli B.A."/>
            <person name="Correa H."/>
            <person name="Russell K.G."/>
        </authorList>
    </citation>
    <scope>NUCLEOTIDE SEQUENCE [LARGE SCALE GENOMIC DNA]</scope>
    <source>
        <strain evidence="3 4">JCM 16186</strain>
    </source>
</reference>
<dbReference type="Pfam" id="PF00041">
    <property type="entry name" value="fn3"/>
    <property type="match status" value="1"/>
</dbReference>
<gene>
    <name evidence="3" type="ORF">E1163_00650</name>
</gene>
<feature type="non-terminal residue" evidence="3">
    <location>
        <position position="1"/>
    </location>
</feature>
<dbReference type="InterPro" id="IPR050964">
    <property type="entry name" value="Striated_Muscle_Regulatory"/>
</dbReference>
<evidence type="ECO:0000259" key="2">
    <source>
        <dbReference type="PROSITE" id="PS50853"/>
    </source>
</evidence>
<proteinExistence type="predicted"/>
<dbReference type="EMBL" id="SMLW01000180">
    <property type="protein sequence ID" value="MTI23450.1"/>
    <property type="molecule type" value="Genomic_DNA"/>
</dbReference>
<dbReference type="InterPro" id="IPR036116">
    <property type="entry name" value="FN3_sf"/>
</dbReference>
<dbReference type="RefSeq" id="WP_155168592.1">
    <property type="nucleotide sequence ID" value="NZ_SMLW01000180.1"/>
</dbReference>
<dbReference type="PANTHER" id="PTHR13817">
    <property type="entry name" value="TITIN"/>
    <property type="match status" value="1"/>
</dbReference>
<keyword evidence="1" id="KW-0677">Repeat</keyword>
<evidence type="ECO:0000313" key="4">
    <source>
        <dbReference type="Proteomes" id="UP000798808"/>
    </source>
</evidence>